<keyword evidence="1" id="KW-1133">Transmembrane helix</keyword>
<dbReference type="Pfam" id="PF03992">
    <property type="entry name" value="ABM"/>
    <property type="match status" value="1"/>
</dbReference>
<dbReference type="RefSeq" id="WP_188164064.1">
    <property type="nucleotide sequence ID" value="NZ_JACVVX010000002.1"/>
</dbReference>
<gene>
    <name evidence="3" type="ORF">ICI42_08195</name>
</gene>
<evidence type="ECO:0000256" key="1">
    <source>
        <dbReference type="SAM" id="Phobius"/>
    </source>
</evidence>
<keyword evidence="4" id="KW-1185">Reference proteome</keyword>
<dbReference type="PANTHER" id="PTHR40057:SF1">
    <property type="entry name" value="SLR1162 PROTEIN"/>
    <property type="match status" value="1"/>
</dbReference>
<dbReference type="InterPro" id="IPR038762">
    <property type="entry name" value="ABM_predict"/>
</dbReference>
<reference evidence="3" key="1">
    <citation type="submission" date="2020-09" db="EMBL/GenBank/DDBJ databases">
        <title>Genome seq and assembly of Tianweitania sp.</title>
        <authorList>
            <person name="Chhetri G."/>
        </authorList>
    </citation>
    <scope>NUCLEOTIDE SEQUENCE</scope>
    <source>
        <strain evidence="3">Rool2</strain>
    </source>
</reference>
<feature type="transmembrane region" description="Helical" evidence="1">
    <location>
        <begin position="289"/>
        <end position="307"/>
    </location>
</feature>
<evidence type="ECO:0000313" key="3">
    <source>
        <dbReference type="EMBL" id="MBD0414632.1"/>
    </source>
</evidence>
<accession>A0A8J6PV43</accession>
<evidence type="ECO:0000259" key="2">
    <source>
        <dbReference type="Pfam" id="PF03992"/>
    </source>
</evidence>
<dbReference type="Gene3D" id="3.30.70.100">
    <property type="match status" value="2"/>
</dbReference>
<dbReference type="SUPFAM" id="SSF54909">
    <property type="entry name" value="Dimeric alpha+beta barrel"/>
    <property type="match status" value="2"/>
</dbReference>
<sequence length="308" mass="33966">MDGSVTIVTQTRVLDGFESDFAAWQEATKAVVAGFPGFIEQSITSPNPPTQVDWVILQRFSTSEAALAWLNSAQRQTRLAGIHHMLAGRDDVHLVTDSASGVLPSPVSAVISTRVKPGQETAYRAWEQRISAAQSRAPGFQGYRIEAPIAGVQEDWLSILRFDTEANLNNWLASPQRAALLKETDAFIEEFHARVVHTGFDQWFASPSGKAPPTWKQNMLVVLMLYPVVFLFGMLVQTPFLLGQAGLPFPVALFIGNVVSVLLLNYLVPWVSRRFAWWLQPQDSAKTTLGIGVILALYAAMIVVFTLL</sequence>
<keyword evidence="3" id="KW-0503">Monooxygenase</keyword>
<dbReference type="InterPro" id="IPR007138">
    <property type="entry name" value="ABM_dom"/>
</dbReference>
<keyword evidence="3" id="KW-0560">Oxidoreductase</keyword>
<feature type="domain" description="ABM" evidence="2">
    <location>
        <begin position="106"/>
        <end position="179"/>
    </location>
</feature>
<name>A0A8J6PV43_9HYPH</name>
<protein>
    <submittedName>
        <fullName evidence="3">Antibiotic biosynthesis monooxygenase</fullName>
    </submittedName>
</protein>
<proteinExistence type="predicted"/>
<dbReference type="Proteomes" id="UP000643405">
    <property type="component" value="Unassembled WGS sequence"/>
</dbReference>
<keyword evidence="1" id="KW-0472">Membrane</keyword>
<dbReference type="PANTHER" id="PTHR40057">
    <property type="entry name" value="SLR1162 PROTEIN"/>
    <property type="match status" value="1"/>
</dbReference>
<keyword evidence="1" id="KW-0812">Transmembrane</keyword>
<organism evidence="3 4">
    <name type="scientific">Oryzicola mucosus</name>
    <dbReference type="NCBI Taxonomy" id="2767425"/>
    <lineage>
        <taxon>Bacteria</taxon>
        <taxon>Pseudomonadati</taxon>
        <taxon>Pseudomonadota</taxon>
        <taxon>Alphaproteobacteria</taxon>
        <taxon>Hyphomicrobiales</taxon>
        <taxon>Phyllobacteriaceae</taxon>
        <taxon>Oryzicola</taxon>
    </lineage>
</organism>
<evidence type="ECO:0000313" key="4">
    <source>
        <dbReference type="Proteomes" id="UP000643405"/>
    </source>
</evidence>
<feature type="transmembrane region" description="Helical" evidence="1">
    <location>
        <begin position="220"/>
        <end position="241"/>
    </location>
</feature>
<dbReference type="GO" id="GO:0004497">
    <property type="term" value="F:monooxygenase activity"/>
    <property type="evidence" value="ECO:0007669"/>
    <property type="project" value="UniProtKB-KW"/>
</dbReference>
<dbReference type="InterPro" id="IPR011008">
    <property type="entry name" value="Dimeric_a/b-barrel"/>
</dbReference>
<feature type="transmembrane region" description="Helical" evidence="1">
    <location>
        <begin position="247"/>
        <end position="268"/>
    </location>
</feature>
<comment type="caution">
    <text evidence="3">The sequence shown here is derived from an EMBL/GenBank/DDBJ whole genome shotgun (WGS) entry which is preliminary data.</text>
</comment>
<dbReference type="EMBL" id="JACVVX010000002">
    <property type="protein sequence ID" value="MBD0414632.1"/>
    <property type="molecule type" value="Genomic_DNA"/>
</dbReference>
<dbReference type="AlphaFoldDB" id="A0A8J6PV43"/>